<evidence type="ECO:0008006" key="4">
    <source>
        <dbReference type="Google" id="ProtNLM"/>
    </source>
</evidence>
<evidence type="ECO:0000313" key="2">
    <source>
        <dbReference type="EMBL" id="KAF5395977.1"/>
    </source>
</evidence>
<dbReference type="InterPro" id="IPR035940">
    <property type="entry name" value="CAP_sf"/>
</dbReference>
<dbReference type="Proteomes" id="UP000748531">
    <property type="component" value="Unassembled WGS sequence"/>
</dbReference>
<dbReference type="SUPFAM" id="SSF55797">
    <property type="entry name" value="PR-1-like"/>
    <property type="match status" value="1"/>
</dbReference>
<dbReference type="OrthoDB" id="6307138at2759"/>
<reference evidence="2" key="1">
    <citation type="submission" date="2019-05" db="EMBL/GenBank/DDBJ databases">
        <title>Annotation for the trematode Paragonimus heterotremus.</title>
        <authorList>
            <person name="Choi Y.-J."/>
        </authorList>
    </citation>
    <scope>NUCLEOTIDE SEQUENCE</scope>
    <source>
        <strain evidence="2">LC</strain>
    </source>
</reference>
<keyword evidence="1" id="KW-0732">Signal</keyword>
<name>A0A8J4WTD2_9TREM</name>
<sequence length="99" mass="11626">MIQYILILCTVGMSKCELTQTERDKILCYHNTLRQITSNCMSSVGRKSNILTWNKTLEHFAHIYSRPTHPDYATMPELSDFCEQTNIMQISYEVDHHEQ</sequence>
<organism evidence="2 3">
    <name type="scientific">Paragonimus heterotremus</name>
    <dbReference type="NCBI Taxonomy" id="100268"/>
    <lineage>
        <taxon>Eukaryota</taxon>
        <taxon>Metazoa</taxon>
        <taxon>Spiralia</taxon>
        <taxon>Lophotrochozoa</taxon>
        <taxon>Platyhelminthes</taxon>
        <taxon>Trematoda</taxon>
        <taxon>Digenea</taxon>
        <taxon>Plagiorchiida</taxon>
        <taxon>Troglotremata</taxon>
        <taxon>Troglotrematidae</taxon>
        <taxon>Paragonimus</taxon>
    </lineage>
</organism>
<feature type="chain" id="PRO_5035159645" description="SCP domain-containing protein" evidence="1">
    <location>
        <begin position="17"/>
        <end position="99"/>
    </location>
</feature>
<comment type="caution">
    <text evidence="2">The sequence shown here is derived from an EMBL/GenBank/DDBJ whole genome shotgun (WGS) entry which is preliminary data.</text>
</comment>
<feature type="signal peptide" evidence="1">
    <location>
        <begin position="1"/>
        <end position="16"/>
    </location>
</feature>
<keyword evidence="3" id="KW-1185">Reference proteome</keyword>
<dbReference type="AlphaFoldDB" id="A0A8J4WTD2"/>
<accession>A0A8J4WTD2</accession>
<evidence type="ECO:0000313" key="3">
    <source>
        <dbReference type="Proteomes" id="UP000748531"/>
    </source>
</evidence>
<protein>
    <recommendedName>
        <fullName evidence="4">SCP domain-containing protein</fullName>
    </recommendedName>
</protein>
<gene>
    <name evidence="2" type="ORF">PHET_07476</name>
</gene>
<evidence type="ECO:0000256" key="1">
    <source>
        <dbReference type="SAM" id="SignalP"/>
    </source>
</evidence>
<proteinExistence type="predicted"/>
<dbReference type="EMBL" id="LUCH01009614">
    <property type="protein sequence ID" value="KAF5395977.1"/>
    <property type="molecule type" value="Genomic_DNA"/>
</dbReference>